<name>A0A5C6B1X7_9BACT</name>
<comment type="caution">
    <text evidence="1">The sequence shown here is derived from an EMBL/GenBank/DDBJ whole genome shotgun (WGS) entry which is preliminary data.</text>
</comment>
<protein>
    <submittedName>
        <fullName evidence="1">Uncharacterized protein</fullName>
    </submittedName>
</protein>
<keyword evidence="2" id="KW-1185">Reference proteome</keyword>
<accession>A0A5C6B1X7</accession>
<reference evidence="1 2" key="1">
    <citation type="submission" date="2019-02" db="EMBL/GenBank/DDBJ databases">
        <title>Deep-cultivation of Planctomycetes and their phenomic and genomic characterization uncovers novel biology.</title>
        <authorList>
            <person name="Wiegand S."/>
            <person name="Jogler M."/>
            <person name="Boedeker C."/>
            <person name="Pinto D."/>
            <person name="Vollmers J."/>
            <person name="Rivas-Marin E."/>
            <person name="Kohn T."/>
            <person name="Peeters S.H."/>
            <person name="Heuer A."/>
            <person name="Rast P."/>
            <person name="Oberbeckmann S."/>
            <person name="Bunk B."/>
            <person name="Jeske O."/>
            <person name="Meyerdierks A."/>
            <person name="Storesund J.E."/>
            <person name="Kallscheuer N."/>
            <person name="Luecker S."/>
            <person name="Lage O.M."/>
            <person name="Pohl T."/>
            <person name="Merkel B.J."/>
            <person name="Hornburger P."/>
            <person name="Mueller R.-W."/>
            <person name="Bruemmer F."/>
            <person name="Labrenz M."/>
            <person name="Spormann A.M."/>
            <person name="Op Den Camp H."/>
            <person name="Overmann J."/>
            <person name="Amann R."/>
            <person name="Jetten M.S.M."/>
            <person name="Mascher T."/>
            <person name="Medema M.H."/>
            <person name="Devos D.P."/>
            <person name="Kaster A.-K."/>
            <person name="Ovreas L."/>
            <person name="Rohde M."/>
            <person name="Galperin M.Y."/>
            <person name="Jogler C."/>
        </authorList>
    </citation>
    <scope>NUCLEOTIDE SEQUENCE [LARGE SCALE GENOMIC DNA]</scope>
    <source>
        <strain evidence="1 2">Pla52n</strain>
    </source>
</reference>
<dbReference type="EMBL" id="SJPN01000002">
    <property type="protein sequence ID" value="TWU05908.1"/>
    <property type="molecule type" value="Genomic_DNA"/>
</dbReference>
<dbReference type="Proteomes" id="UP000320176">
    <property type="component" value="Unassembled WGS sequence"/>
</dbReference>
<dbReference type="AlphaFoldDB" id="A0A5C6B1X7"/>
<proteinExistence type="predicted"/>
<evidence type="ECO:0000313" key="2">
    <source>
        <dbReference type="Proteomes" id="UP000320176"/>
    </source>
</evidence>
<organism evidence="1 2">
    <name type="scientific">Stieleria varia</name>
    <dbReference type="NCBI Taxonomy" id="2528005"/>
    <lineage>
        <taxon>Bacteria</taxon>
        <taxon>Pseudomonadati</taxon>
        <taxon>Planctomycetota</taxon>
        <taxon>Planctomycetia</taxon>
        <taxon>Pirellulales</taxon>
        <taxon>Pirellulaceae</taxon>
        <taxon>Stieleria</taxon>
    </lineage>
</organism>
<evidence type="ECO:0000313" key="1">
    <source>
        <dbReference type="EMBL" id="TWU05908.1"/>
    </source>
</evidence>
<gene>
    <name evidence="1" type="ORF">Pla52n_16240</name>
</gene>
<sequence>MEALPRENQRGMEIVSRSAGRSLLIMGSQAGAWEPVLAIGEKCRIFRHLFFARPSGHLRQPD</sequence>